<dbReference type="Proteomes" id="UP000452235">
    <property type="component" value="Unassembled WGS sequence"/>
</dbReference>
<sequence>MSEPQGIEYDASLAAGANPNYAQVVVTNLHYTSGGGVPVNNFLGVVFLAPVEGQRLAFWAQTDPWVEVTEELVSSERLDANTFAITMRLNVQTPHTFGPGGKDVLNFGINGDITNNTDRYLGSFVFAADAIPDVNGTVIVRVDAAPDPALADQQQELIFTPGERAIPVTVPLNATTNVPLPPGTYTVTASALSTPDQTTTASAQVSPGTITVSTGETTSLNVTYGAVEHFATIDLVIDPIPDLADEELGITVVNAQGDTLAATEIRPGGYMRFPNLPPDGFATVGIDPVTLNNIQYSWNPKEVQLSPVLQRVNFSQADMIVSNIDTTGFVELPVVVSTDVTALSVLVPVRIEYGASTGPNPPTPAAPTGLIYTQSVPVQAGRSSFAVPVAPGNYSVQVTGFFHDGVVYAVTAPRELTVAVDGTTVLELQVQRGANMQVRGFPNFLNFGGCTKLVPTDRADFVSARASSIFIYAGVSGDGDPEVNLPDDAQTRRLIELAREVEADLNDGNPILPVLISYTCNLSGGDARTRLGNELWLEHSFGNFILALGIARGSIDERHPVPAGFVVNPDFIGACQQDGITADFVMPVREPLQNALTYRAVEANIPDAIDDTLKGYILAVNWLVRTVAPEVTFGWQINLWGVGTSFWLYDNGNEPMENAIQTAEFTRSLGVFDTQAINMAPPDFMAIDRYEADDFTYRGYGNSYCYGPREWARFFDFCQAYSLNMAVSVMPWQIPASHTPLVTDVVDDLERQHWGTGGSYIFGDPRIGSDYHQVNPDILQLKFLDAFPFMGKTAEDMFIRSKPFDITNPAYEDFVFRGIFAVLLGGGSTTGIVSSTGDPSPWVRERIRAYMQHPIPLSSGTRRSLEKE</sequence>
<protein>
    <submittedName>
        <fullName evidence="1">Carbohydrate binding-domain-containingprotein</fullName>
    </submittedName>
</protein>
<organism evidence="1 2">
    <name type="scientific">Aspergillus terreus</name>
    <dbReference type="NCBI Taxonomy" id="33178"/>
    <lineage>
        <taxon>Eukaryota</taxon>
        <taxon>Fungi</taxon>
        <taxon>Dikarya</taxon>
        <taxon>Ascomycota</taxon>
        <taxon>Pezizomycotina</taxon>
        <taxon>Eurotiomycetes</taxon>
        <taxon>Eurotiomycetidae</taxon>
        <taxon>Eurotiales</taxon>
        <taxon>Aspergillaceae</taxon>
        <taxon>Aspergillus</taxon>
        <taxon>Aspergillus subgen. Circumdati</taxon>
    </lineage>
</organism>
<gene>
    <name evidence="1" type="ORF">ATEIFO6365_0001106300</name>
</gene>
<accession>A0A5M3YRC7</accession>
<dbReference type="EMBL" id="BLJY01000001">
    <property type="protein sequence ID" value="GFF12839.1"/>
    <property type="molecule type" value="Genomic_DNA"/>
</dbReference>
<evidence type="ECO:0000313" key="1">
    <source>
        <dbReference type="EMBL" id="GFF12839.1"/>
    </source>
</evidence>
<dbReference type="AlphaFoldDB" id="A0A5M3YRC7"/>
<comment type="caution">
    <text evidence="1">The sequence shown here is derived from an EMBL/GenBank/DDBJ whole genome shotgun (WGS) entry which is preliminary data.</text>
</comment>
<name>A0A5M3YRC7_ASPTE</name>
<reference evidence="1 2" key="1">
    <citation type="submission" date="2020-01" db="EMBL/GenBank/DDBJ databases">
        <title>Aspergillus terreus IFO 6365 whole genome shotgun sequence.</title>
        <authorList>
            <person name="Kanamasa S."/>
            <person name="Takahashi H."/>
        </authorList>
    </citation>
    <scope>NUCLEOTIDE SEQUENCE [LARGE SCALE GENOMIC DNA]</scope>
    <source>
        <strain evidence="1 2">IFO 6365</strain>
    </source>
</reference>
<keyword evidence="2" id="KW-1185">Reference proteome</keyword>
<dbReference type="OrthoDB" id="4686328at2759"/>
<evidence type="ECO:0000313" key="2">
    <source>
        <dbReference type="Proteomes" id="UP000452235"/>
    </source>
</evidence>
<dbReference type="VEuPathDB" id="FungiDB:ATEG_01838"/>
<proteinExistence type="predicted"/>